<evidence type="ECO:0000256" key="2">
    <source>
        <dbReference type="SAM" id="Phobius"/>
    </source>
</evidence>
<keyword evidence="2" id="KW-1133">Transmembrane helix</keyword>
<evidence type="ECO:0000313" key="3">
    <source>
        <dbReference type="Proteomes" id="UP000515150"/>
    </source>
</evidence>
<dbReference type="RefSeq" id="XP_040927373.1">
    <property type="nucleotide sequence ID" value="XM_041071439.1"/>
</dbReference>
<organism evidence="3 4">
    <name type="scientific">Betta splendens</name>
    <name type="common">Siamese fighting fish</name>
    <dbReference type="NCBI Taxonomy" id="158456"/>
    <lineage>
        <taxon>Eukaryota</taxon>
        <taxon>Metazoa</taxon>
        <taxon>Chordata</taxon>
        <taxon>Craniata</taxon>
        <taxon>Vertebrata</taxon>
        <taxon>Euteleostomi</taxon>
        <taxon>Actinopterygii</taxon>
        <taxon>Neopterygii</taxon>
        <taxon>Teleostei</taxon>
        <taxon>Neoteleostei</taxon>
        <taxon>Acanthomorphata</taxon>
        <taxon>Anabantaria</taxon>
        <taxon>Anabantiformes</taxon>
        <taxon>Anabantoidei</taxon>
        <taxon>Osphronemidae</taxon>
        <taxon>Betta</taxon>
    </lineage>
</organism>
<evidence type="ECO:0000256" key="1">
    <source>
        <dbReference type="SAM" id="MobiDB-lite"/>
    </source>
</evidence>
<name>A0A8M1HFY0_BETSP</name>
<protein>
    <submittedName>
        <fullName evidence="4">Uncharacterized protein si:dkey-246e1.3 isoform X3</fullName>
    </submittedName>
</protein>
<dbReference type="Proteomes" id="UP000515150">
    <property type="component" value="Chromosome 1"/>
</dbReference>
<reference evidence="4" key="1">
    <citation type="submission" date="2025-08" db="UniProtKB">
        <authorList>
            <consortium name="RefSeq"/>
        </authorList>
    </citation>
    <scope>IDENTIFICATION</scope>
</reference>
<proteinExistence type="predicted"/>
<dbReference type="AlphaFoldDB" id="A0A8M1HFY0"/>
<dbReference type="GeneID" id="121202335"/>
<sequence length="130" mass="14518">MTTDSFQPNGTVAWGQQDEDGGTQFGSRVFNITLIALSLCVLTITGLYAITVCYSRTRKQEAAKDNSRIYYIYSNPLPVGLKEEEEQRRQKAAQDSEEQAALSLTPSLQEYARDPNSGVTLDPPVFYMQL</sequence>
<keyword evidence="3" id="KW-1185">Reference proteome</keyword>
<feature type="compositionally biased region" description="Basic and acidic residues" evidence="1">
    <location>
        <begin position="82"/>
        <end position="94"/>
    </location>
</feature>
<feature type="transmembrane region" description="Helical" evidence="2">
    <location>
        <begin position="29"/>
        <end position="50"/>
    </location>
</feature>
<evidence type="ECO:0000313" key="4">
    <source>
        <dbReference type="RefSeq" id="XP_040927373.1"/>
    </source>
</evidence>
<gene>
    <name evidence="4" type="primary">si:dkey-246e1.3</name>
</gene>
<keyword evidence="2" id="KW-0812">Transmembrane</keyword>
<accession>A0A8M1HFY0</accession>
<feature type="region of interest" description="Disordered" evidence="1">
    <location>
        <begin position="82"/>
        <end position="116"/>
    </location>
</feature>
<keyword evidence="2" id="KW-0472">Membrane</keyword>